<dbReference type="Pfam" id="PF02515">
    <property type="entry name" value="CoA_transf_3"/>
    <property type="match status" value="2"/>
</dbReference>
<protein>
    <submittedName>
        <fullName evidence="2">Carnitine dehydratase</fullName>
    </submittedName>
</protein>
<dbReference type="AlphaFoldDB" id="A0A2S6AVR1"/>
<comment type="caution">
    <text evidence="2">The sequence shown here is derived from an EMBL/GenBank/DDBJ whole genome shotgun (WGS) entry which is preliminary data.</text>
</comment>
<dbReference type="GO" id="GO:0003824">
    <property type="term" value="F:catalytic activity"/>
    <property type="evidence" value="ECO:0007669"/>
    <property type="project" value="InterPro"/>
</dbReference>
<dbReference type="InterPro" id="IPR050509">
    <property type="entry name" value="CoA-transferase_III"/>
</dbReference>
<dbReference type="Gene3D" id="3.40.50.10540">
    <property type="entry name" value="Crotonobetainyl-coa:carnitine coa-transferase, domain 1"/>
    <property type="match status" value="2"/>
</dbReference>
<dbReference type="InterPro" id="IPR003673">
    <property type="entry name" value="CoA-Trfase_fam_III"/>
</dbReference>
<dbReference type="PANTHER" id="PTHR48228:SF5">
    <property type="entry name" value="ALPHA-METHYLACYL-COA RACEMASE"/>
    <property type="match status" value="1"/>
</dbReference>
<name>A0A2S6AVR1_9NOCA</name>
<evidence type="ECO:0000313" key="2">
    <source>
        <dbReference type="EMBL" id="PPJ39274.1"/>
    </source>
</evidence>
<reference evidence="2 3" key="1">
    <citation type="submission" date="2018-02" db="EMBL/GenBank/DDBJ databases">
        <title>8 Nocardia nova and 1 Nocardia cyriacigeorgica strain used for evolution to TMP-SMX.</title>
        <authorList>
            <person name="Mehta H."/>
            <person name="Weng J."/>
            <person name="Shamoo Y."/>
        </authorList>
    </citation>
    <scope>NUCLEOTIDE SEQUENCE [LARGE SCALE GENOMIC DNA]</scope>
    <source>
        <strain evidence="2 3">MDA3139</strain>
    </source>
</reference>
<organism evidence="2 3">
    <name type="scientific">Nocardia nova</name>
    <dbReference type="NCBI Taxonomy" id="37330"/>
    <lineage>
        <taxon>Bacteria</taxon>
        <taxon>Bacillati</taxon>
        <taxon>Actinomycetota</taxon>
        <taxon>Actinomycetes</taxon>
        <taxon>Mycobacteriales</taxon>
        <taxon>Nocardiaceae</taxon>
        <taxon>Nocardia</taxon>
    </lineage>
</organism>
<gene>
    <name evidence="2" type="ORF">C5E45_03610</name>
</gene>
<dbReference type="InterPro" id="IPR023606">
    <property type="entry name" value="CoA-Trfase_III_dom_1_sf"/>
</dbReference>
<dbReference type="InterPro" id="IPR044855">
    <property type="entry name" value="CoA-Trfase_III_dom3_sf"/>
</dbReference>
<dbReference type="Gene3D" id="3.30.1540.10">
    <property type="entry name" value="formyl-coa transferase, domain 3"/>
    <property type="match status" value="2"/>
</dbReference>
<evidence type="ECO:0000313" key="3">
    <source>
        <dbReference type="Proteomes" id="UP000239874"/>
    </source>
</evidence>
<dbReference type="Proteomes" id="UP000239874">
    <property type="component" value="Unassembled WGS sequence"/>
</dbReference>
<proteinExistence type="predicted"/>
<feature type="region of interest" description="Disordered" evidence="1">
    <location>
        <begin position="1"/>
        <end position="23"/>
    </location>
</feature>
<dbReference type="OrthoDB" id="9797653at2"/>
<dbReference type="PANTHER" id="PTHR48228">
    <property type="entry name" value="SUCCINYL-COA--D-CITRAMALATE COA-TRANSFERASE"/>
    <property type="match status" value="1"/>
</dbReference>
<evidence type="ECO:0000256" key="1">
    <source>
        <dbReference type="SAM" id="MobiDB-lite"/>
    </source>
</evidence>
<accession>A0A2S6AVR1</accession>
<sequence>MSWSPHPRRDRWPSGTRQHGTPRPWAHAFRHQEMKMTTDQGFPLAGVRVLELSAGQAGRTAGMLLADLGADVVRAVPEDWAPAAPDSPEGPQDLCWDRGKRFTPAADPAAVRRLARAADVVLDDASPGAERPTGLDSESLCASAPALVHVSMPPHGTVGRWRDLPADPLLTSAIGGFATFHPSHDPGTPIASAVPMVPAIQGALGSVLAVAGVFGARTTGHGRSLITTGLHACAAALSTLVVKGIDTDQVINPGGRMDSRPNFRIYRCADDRYLHLSALTVEFFLPALTALDRLDIMVMPGVDGEFLNVLRPEIGPAVSAELEQAFAQRPRDEWLEILGAAGVPCAPVLKREDWLKSDIVAHAAPPVELAHPEVGPVMLPGPPLTFSESASAIRHLPAAQFVPAAELWTDERPEVSRATPAPALPLAGLRILDISTFLAGPLVSTLMADLGAAVVKVEAPRGDPYAAYAASYAAVNHAKSIGALDLRDPDGHSALLQLAADADVLVDNLRPSVAHRLGVSDKSLRAGHPRLVHTSVSAFGATGPFVEMPGFDPVLQSRSGLAAAQGGDDEPVATLTPVLDVATGALAALGTLAALVERVTSGRGQHVTTSLTASSTFLQLAELTSYSGRPEAEAGGRDYRGPEPARRYHRAADGWLAIAATTAAQRRAVEFLVGQAPLTHEAVATALADHTVEHWVGVFTEAGVPVCAVPSPIGFLDQPYLADNDFSHVVRDPRFGRFRLIRGYFQRPDTHAHAAEWPEGVELLRRAGALRERYTLSDPEHDAIVV</sequence>
<dbReference type="SUPFAM" id="SSF89796">
    <property type="entry name" value="CoA-transferase family III (CaiB/BaiF)"/>
    <property type="match status" value="2"/>
</dbReference>
<dbReference type="EMBL" id="PSZC01000002">
    <property type="protein sequence ID" value="PPJ39274.1"/>
    <property type="molecule type" value="Genomic_DNA"/>
</dbReference>